<dbReference type="STRING" id="1003195.SCATT_16520"/>
<accession>G8WNZ0</accession>
<dbReference type="AlphaFoldDB" id="F8JPW8"/>
<dbReference type="PATRIC" id="fig|1003195.11.peg.3219"/>
<name>F8JPW8_STREN</name>
<reference evidence="2" key="1">
    <citation type="submission" date="2011-12" db="EMBL/GenBank/DDBJ databases">
        <title>Complete genome sequence of Streptomyces cattleya strain DSM 46488.</title>
        <authorList>
            <person name="Ou H.-Y."/>
            <person name="Li P."/>
            <person name="Zhao C."/>
            <person name="O'Hagan D."/>
            <person name="Deng Z."/>
        </authorList>
    </citation>
    <scope>NUCLEOTIDE SEQUENCE [LARGE SCALE GENOMIC DNA]</scope>
    <source>
        <strain evidence="2">ATCC 35852 / DSM 46488 / JCM 4925 / NBRC 14057 / NRRL 8057</strain>
    </source>
</reference>
<gene>
    <name evidence="1" type="ordered locus">SCATT_16520</name>
</gene>
<dbReference type="EMBL" id="CP003219">
    <property type="protein sequence ID" value="AEW94023.1"/>
    <property type="molecule type" value="Genomic_DNA"/>
</dbReference>
<protein>
    <recommendedName>
        <fullName evidence="3">DUF3310 domain-containing protein</fullName>
    </recommendedName>
</protein>
<dbReference type="KEGG" id="scy:SCATT_16520"/>
<dbReference type="OrthoDB" id="1684418at2"/>
<evidence type="ECO:0008006" key="3">
    <source>
        <dbReference type="Google" id="ProtNLM"/>
    </source>
</evidence>
<accession>F8JPW8</accession>
<dbReference type="RefSeq" id="WP_014142411.1">
    <property type="nucleotide sequence ID" value="NC_016111.1"/>
</dbReference>
<proteinExistence type="predicted"/>
<dbReference type="Pfam" id="PF11753">
    <property type="entry name" value="DUF3310"/>
    <property type="match status" value="1"/>
</dbReference>
<evidence type="ECO:0000313" key="2">
    <source>
        <dbReference type="Proteomes" id="UP000007842"/>
    </source>
</evidence>
<dbReference type="HOGENOM" id="CLU_1824192_0_0_11"/>
<dbReference type="eggNOG" id="ENOG5033BW7">
    <property type="taxonomic scope" value="Bacteria"/>
</dbReference>
<dbReference type="KEGG" id="sct:SCAT_1653"/>
<evidence type="ECO:0000313" key="1">
    <source>
        <dbReference type="EMBL" id="AEW94023.1"/>
    </source>
</evidence>
<organism evidence="1 2">
    <name type="scientific">Streptantibioticus cattleyicolor (strain ATCC 35852 / DSM 46488 / JCM 4925 / NBRC 14057 / NRRL 8057)</name>
    <name type="common">Streptomyces cattleya</name>
    <dbReference type="NCBI Taxonomy" id="1003195"/>
    <lineage>
        <taxon>Bacteria</taxon>
        <taxon>Bacillati</taxon>
        <taxon>Actinomycetota</taxon>
        <taxon>Actinomycetes</taxon>
        <taxon>Kitasatosporales</taxon>
        <taxon>Streptomycetaceae</taxon>
        <taxon>Streptantibioticus</taxon>
    </lineage>
</organism>
<dbReference type="InterPro" id="IPR021739">
    <property type="entry name" value="SaV-like"/>
</dbReference>
<dbReference type="Proteomes" id="UP000007842">
    <property type="component" value="Chromosome"/>
</dbReference>
<sequence>MKLKFGLDDEVTICPPKGREYSFVLRERKGQTGTVADIDSRYFLPYEVMFPDGRRYMFAEDELMPASTEPSTEEEGIDHPGHYTWMPGGMEVIEITRHFSFVRGNALKYLMRAGRKGDELEDLKKARWYLDYEIESLKVAD</sequence>
<keyword evidence="2" id="KW-1185">Reference proteome</keyword>